<keyword evidence="2 5" id="KW-0255">Endonuclease</keyword>
<evidence type="ECO:0000313" key="6">
    <source>
        <dbReference type="Proteomes" id="UP000184465"/>
    </source>
</evidence>
<protein>
    <submittedName>
        <fullName evidence="5">Endonuclease YncB, thermonuclease family</fullName>
    </submittedName>
</protein>
<organism evidence="5 6">
    <name type="scientific">Paramaledivibacter caminithermalis (strain DSM 15212 / CIP 107654 / DViRD3)</name>
    <name type="common">Clostridium caminithermale</name>
    <dbReference type="NCBI Taxonomy" id="1121301"/>
    <lineage>
        <taxon>Bacteria</taxon>
        <taxon>Bacillati</taxon>
        <taxon>Bacillota</taxon>
        <taxon>Clostridia</taxon>
        <taxon>Peptostreptococcales</taxon>
        <taxon>Caminicellaceae</taxon>
        <taxon>Paramaledivibacter</taxon>
    </lineage>
</organism>
<keyword evidence="1" id="KW-0540">Nuclease</keyword>
<keyword evidence="6" id="KW-1185">Reference proteome</keyword>
<dbReference type="SMART" id="SM00318">
    <property type="entry name" value="SNc"/>
    <property type="match status" value="1"/>
</dbReference>
<accession>A0A1M6Q9X3</accession>
<evidence type="ECO:0000259" key="4">
    <source>
        <dbReference type="PROSITE" id="PS50830"/>
    </source>
</evidence>
<dbReference type="EMBL" id="FRAG01000032">
    <property type="protein sequence ID" value="SHK17079.1"/>
    <property type="molecule type" value="Genomic_DNA"/>
</dbReference>
<proteinExistence type="predicted"/>
<evidence type="ECO:0000256" key="2">
    <source>
        <dbReference type="ARBA" id="ARBA00022759"/>
    </source>
</evidence>
<dbReference type="AlphaFoldDB" id="A0A1M6Q9X3"/>
<dbReference type="STRING" id="1121301.SAMN02745912_02489"/>
<dbReference type="InterPro" id="IPR016071">
    <property type="entry name" value="Staphylococal_nuclease_OB-fold"/>
</dbReference>
<sequence length="251" mass="29268">MKKISVFIIIALLLFLFLPNFMEEESSPLNNIISSEFFNKIMEASLKIKYSIDKHFPEEDREEFKKDISDLAYKIRNIITKEELIKIKERAIDLVKEINNAIWNNLGDSDYERAIVKRVIDGDTIEILLNGIEEKVRLIGVNTPESAGRYKNKPQPYGKEASNFTKTSLMGKIVYLEKDVGDKDKYGRLLRYVWLTDPSKGNLEKDMFNAILIKEGYGSVMTIQPNVKYQRIFIELEREARKNNKGLWKFK</sequence>
<dbReference type="Gene3D" id="2.40.50.90">
    <property type="match status" value="1"/>
</dbReference>
<name>A0A1M6Q9X3_PARC5</name>
<dbReference type="Pfam" id="PF00565">
    <property type="entry name" value="SNase"/>
    <property type="match status" value="1"/>
</dbReference>
<dbReference type="PROSITE" id="PS50830">
    <property type="entry name" value="TNASE_3"/>
    <property type="match status" value="1"/>
</dbReference>
<evidence type="ECO:0000256" key="3">
    <source>
        <dbReference type="ARBA" id="ARBA00022801"/>
    </source>
</evidence>
<dbReference type="Proteomes" id="UP000184465">
    <property type="component" value="Unassembled WGS sequence"/>
</dbReference>
<keyword evidence="3" id="KW-0378">Hydrolase</keyword>
<evidence type="ECO:0000256" key="1">
    <source>
        <dbReference type="ARBA" id="ARBA00022722"/>
    </source>
</evidence>
<evidence type="ECO:0000313" key="5">
    <source>
        <dbReference type="EMBL" id="SHK17079.1"/>
    </source>
</evidence>
<dbReference type="GO" id="GO:0004519">
    <property type="term" value="F:endonuclease activity"/>
    <property type="evidence" value="ECO:0007669"/>
    <property type="project" value="UniProtKB-KW"/>
</dbReference>
<dbReference type="PANTHER" id="PTHR12302">
    <property type="entry name" value="EBNA2 BINDING PROTEIN P100"/>
    <property type="match status" value="1"/>
</dbReference>
<dbReference type="GO" id="GO:0016787">
    <property type="term" value="F:hydrolase activity"/>
    <property type="evidence" value="ECO:0007669"/>
    <property type="project" value="UniProtKB-KW"/>
</dbReference>
<dbReference type="SUPFAM" id="SSF50199">
    <property type="entry name" value="Staphylococcal nuclease"/>
    <property type="match status" value="1"/>
</dbReference>
<dbReference type="InterPro" id="IPR035437">
    <property type="entry name" value="SNase_OB-fold_sf"/>
</dbReference>
<dbReference type="PANTHER" id="PTHR12302:SF3">
    <property type="entry name" value="SERINE_THREONINE-PROTEIN KINASE 31"/>
    <property type="match status" value="1"/>
</dbReference>
<gene>
    <name evidence="5" type="ORF">SAMN02745912_02489</name>
</gene>
<dbReference type="RefSeq" id="WP_073150494.1">
    <property type="nucleotide sequence ID" value="NZ_FRAG01000032.1"/>
</dbReference>
<reference evidence="5 6" key="1">
    <citation type="submission" date="2016-11" db="EMBL/GenBank/DDBJ databases">
        <authorList>
            <person name="Jaros S."/>
            <person name="Januszkiewicz K."/>
            <person name="Wedrychowicz H."/>
        </authorList>
    </citation>
    <scope>NUCLEOTIDE SEQUENCE [LARGE SCALE GENOMIC DNA]</scope>
    <source>
        <strain evidence="5 6">DSM 15212</strain>
    </source>
</reference>
<feature type="domain" description="TNase-like" evidence="4">
    <location>
        <begin position="110"/>
        <end position="250"/>
    </location>
</feature>